<evidence type="ECO:0000256" key="4">
    <source>
        <dbReference type="ARBA" id="ARBA00022723"/>
    </source>
</evidence>
<dbReference type="EMBL" id="JARK01001486">
    <property type="protein sequence ID" value="EYB96402.1"/>
    <property type="molecule type" value="Genomic_DNA"/>
</dbReference>
<dbReference type="PANTHER" id="PTHR10127:SF891">
    <property type="entry name" value="ZINC METALLOPROTEINASE NAS-29"/>
    <property type="match status" value="1"/>
</dbReference>
<feature type="binding site" evidence="10">
    <location>
        <position position="222"/>
    </location>
    <ligand>
        <name>Zn(2+)</name>
        <dbReference type="ChEBI" id="CHEBI:29105"/>
        <note>catalytic</note>
    </ligand>
</feature>
<name>A0A016T135_9BILA</name>
<evidence type="ECO:0000256" key="6">
    <source>
        <dbReference type="ARBA" id="ARBA00023049"/>
    </source>
</evidence>
<dbReference type="GO" id="GO:0004222">
    <property type="term" value="F:metalloendopeptidase activity"/>
    <property type="evidence" value="ECO:0007669"/>
    <property type="project" value="UniProtKB-UniRule"/>
</dbReference>
<accession>A0A016T135</accession>
<keyword evidence="6 10" id="KW-0482">Metalloprotease</keyword>
<evidence type="ECO:0000256" key="10">
    <source>
        <dbReference type="PROSITE-ProRule" id="PRU01211"/>
    </source>
</evidence>
<dbReference type="OrthoDB" id="5852342at2759"/>
<dbReference type="GO" id="GO:0018996">
    <property type="term" value="P:molting cycle, collagen and cuticulin-based cuticle"/>
    <property type="evidence" value="ECO:0007669"/>
    <property type="project" value="InterPro"/>
</dbReference>
<feature type="binding site" evidence="10">
    <location>
        <position position="218"/>
    </location>
    <ligand>
        <name>Zn(2+)</name>
        <dbReference type="ChEBI" id="CHEBI:29105"/>
        <note>catalytic</note>
    </ligand>
</feature>
<evidence type="ECO:0000313" key="14">
    <source>
        <dbReference type="Proteomes" id="UP000024635"/>
    </source>
</evidence>
<comment type="cofactor">
    <cofactor evidence="10 11">
        <name>Zn(2+)</name>
        <dbReference type="ChEBI" id="CHEBI:29105"/>
    </cofactor>
    <text evidence="10 11">Binds 1 zinc ion per subunit.</text>
</comment>
<dbReference type="PROSITE" id="PS51864">
    <property type="entry name" value="ASTACIN"/>
    <property type="match status" value="1"/>
</dbReference>
<keyword evidence="10 11" id="KW-0378">Hydrolase</keyword>
<keyword evidence="5 10" id="KW-0862">Zinc</keyword>
<sequence>MAKKDSLSTFFYISLLHSLTKLGLLCSLNIDLHFCGKSRLMYIRRNFLHLAILGISLVNSSRKSEAVDSSREKVEEVEGFNDERRGRTFVIQDDILLTENKASEFIESAGSNRHKRQAQRRNVSNENLWLDGVQYVFDPKASKDLRDGFVLAAKAWEKDTCINFTSVASVEQVKGEDYLYVTYDENDPEGCLSHVGKLGGYQPIFLGHGCESFPHAAHEVGHALGLYHTQNRHDRGHYIKLNMEKIKKDNLVEQFVELTEEQNENYGLPYDYGSIMHYGSSVKDAIINPTDDKYKTTMGSPLISFIDLLMINMHYNCTDKCDPDSSAHCDNGGFPHPRNCSECICPRGYGGSHCNERPKDCQQGKEVVATENWKDLNPYVSKTSTDGSYATCTYWITCPEDKRIEINIESIDSKDPSIGCAKGGVEIKANADHKLTGYRYCVDPDEELVIRSHSNRVPIILYSGVPFFWTNAGMQYRYDLGLCNSSGC</sequence>
<evidence type="ECO:0000256" key="11">
    <source>
        <dbReference type="RuleBase" id="RU361183"/>
    </source>
</evidence>
<keyword evidence="8" id="KW-0325">Glycoprotein</keyword>
<keyword evidence="14" id="KW-1185">Reference proteome</keyword>
<dbReference type="STRING" id="53326.A0A016T135"/>
<dbReference type="SMART" id="SM00235">
    <property type="entry name" value="ZnMc"/>
    <property type="match status" value="1"/>
</dbReference>
<dbReference type="PANTHER" id="PTHR10127">
    <property type="entry name" value="DISCOIDIN, CUB, EGF, LAMININ , AND ZINC METALLOPROTEASE DOMAIN CONTAINING"/>
    <property type="match status" value="1"/>
</dbReference>
<proteinExistence type="predicted"/>
<dbReference type="Gene3D" id="2.60.120.290">
    <property type="entry name" value="Spermadhesin, CUB domain"/>
    <property type="match status" value="1"/>
</dbReference>
<dbReference type="Pfam" id="PF01400">
    <property type="entry name" value="Astacin"/>
    <property type="match status" value="1"/>
</dbReference>
<keyword evidence="3" id="KW-0245">EGF-like domain</keyword>
<feature type="binding site" evidence="10">
    <location>
        <position position="228"/>
    </location>
    <ligand>
        <name>Zn(2+)</name>
        <dbReference type="ChEBI" id="CHEBI:29105"/>
        <note>catalytic</note>
    </ligand>
</feature>
<protein>
    <recommendedName>
        <fullName evidence="9">Zinc metalloproteinase</fullName>
    </recommendedName>
</protein>
<gene>
    <name evidence="13" type="primary">Acey_s0150.g2731</name>
    <name evidence="13" type="ORF">Y032_0150g2731</name>
</gene>
<reference evidence="14" key="1">
    <citation type="journal article" date="2015" name="Nat. Genet.">
        <title>The genome and transcriptome of the zoonotic hookworm Ancylostoma ceylanicum identify infection-specific gene families.</title>
        <authorList>
            <person name="Schwarz E.M."/>
            <person name="Hu Y."/>
            <person name="Antoshechkin I."/>
            <person name="Miller M.M."/>
            <person name="Sternberg P.W."/>
            <person name="Aroian R.V."/>
        </authorList>
    </citation>
    <scope>NUCLEOTIDE SEQUENCE</scope>
    <source>
        <strain evidence="14">HY135</strain>
    </source>
</reference>
<dbReference type="Proteomes" id="UP000024635">
    <property type="component" value="Unassembled WGS sequence"/>
</dbReference>
<dbReference type="GO" id="GO:0006508">
    <property type="term" value="P:proteolysis"/>
    <property type="evidence" value="ECO:0007669"/>
    <property type="project" value="UniProtKB-KW"/>
</dbReference>
<evidence type="ECO:0000256" key="8">
    <source>
        <dbReference type="ARBA" id="ARBA00023180"/>
    </source>
</evidence>
<feature type="domain" description="Peptidase M12A" evidence="12">
    <location>
        <begin position="117"/>
        <end position="318"/>
    </location>
</feature>
<dbReference type="InterPro" id="IPR024079">
    <property type="entry name" value="MetalloPept_cat_dom_sf"/>
</dbReference>
<dbReference type="InterPro" id="IPR017050">
    <property type="entry name" value="Metallopeptidase_nem"/>
</dbReference>
<dbReference type="InterPro" id="IPR006026">
    <property type="entry name" value="Peptidase_Metallo"/>
</dbReference>
<organism evidence="13 14">
    <name type="scientific">Ancylostoma ceylanicum</name>
    <dbReference type="NCBI Taxonomy" id="53326"/>
    <lineage>
        <taxon>Eukaryota</taxon>
        <taxon>Metazoa</taxon>
        <taxon>Ecdysozoa</taxon>
        <taxon>Nematoda</taxon>
        <taxon>Chromadorea</taxon>
        <taxon>Rhabditida</taxon>
        <taxon>Rhabditina</taxon>
        <taxon>Rhabditomorpha</taxon>
        <taxon>Strongyloidea</taxon>
        <taxon>Ancylostomatidae</taxon>
        <taxon>Ancylostomatinae</taxon>
        <taxon>Ancylostoma</taxon>
    </lineage>
</organism>
<dbReference type="PIRSF" id="PIRSF036365">
    <property type="entry name" value="Astacin_nematoda"/>
    <property type="match status" value="1"/>
</dbReference>
<evidence type="ECO:0000256" key="7">
    <source>
        <dbReference type="ARBA" id="ARBA00023157"/>
    </source>
</evidence>
<dbReference type="InterPro" id="IPR035914">
    <property type="entry name" value="Sperma_CUB_dom_sf"/>
</dbReference>
<evidence type="ECO:0000256" key="2">
    <source>
        <dbReference type="ARBA" id="ARBA00022525"/>
    </source>
</evidence>
<evidence type="ECO:0000256" key="5">
    <source>
        <dbReference type="ARBA" id="ARBA00022833"/>
    </source>
</evidence>
<dbReference type="InterPro" id="IPR000742">
    <property type="entry name" value="EGF"/>
</dbReference>
<dbReference type="GO" id="GO:0008270">
    <property type="term" value="F:zinc ion binding"/>
    <property type="evidence" value="ECO:0007669"/>
    <property type="project" value="UniProtKB-UniRule"/>
</dbReference>
<dbReference type="SUPFAM" id="SSF49854">
    <property type="entry name" value="Spermadhesin, CUB domain"/>
    <property type="match status" value="1"/>
</dbReference>
<feature type="active site" evidence="10">
    <location>
        <position position="219"/>
    </location>
</feature>
<dbReference type="PRINTS" id="PR00480">
    <property type="entry name" value="ASTACIN"/>
</dbReference>
<dbReference type="InterPro" id="IPR001506">
    <property type="entry name" value="Peptidase_M12A"/>
</dbReference>
<keyword evidence="2 9" id="KW-0964">Secreted</keyword>
<keyword evidence="4 10" id="KW-0479">Metal-binding</keyword>
<evidence type="ECO:0000259" key="12">
    <source>
        <dbReference type="PROSITE" id="PS51864"/>
    </source>
</evidence>
<dbReference type="PROSITE" id="PS01186">
    <property type="entry name" value="EGF_2"/>
    <property type="match status" value="1"/>
</dbReference>
<comment type="caution">
    <text evidence="10">Lacks conserved residue(s) required for the propagation of feature annotation.</text>
</comment>
<dbReference type="AlphaFoldDB" id="A0A016T135"/>
<comment type="subcellular location">
    <subcellularLocation>
        <location evidence="1 9">Secreted</location>
    </subcellularLocation>
</comment>
<keyword evidence="10 11" id="KW-0645">Protease</keyword>
<comment type="caution">
    <text evidence="13">The sequence shown here is derived from an EMBL/GenBank/DDBJ whole genome shotgun (WGS) entry which is preliminary data.</text>
</comment>
<keyword evidence="7" id="KW-1015">Disulfide bond</keyword>
<evidence type="ECO:0000256" key="3">
    <source>
        <dbReference type="ARBA" id="ARBA00022536"/>
    </source>
</evidence>
<evidence type="ECO:0000256" key="1">
    <source>
        <dbReference type="ARBA" id="ARBA00004613"/>
    </source>
</evidence>
<evidence type="ECO:0000313" key="13">
    <source>
        <dbReference type="EMBL" id="EYB96402.1"/>
    </source>
</evidence>
<evidence type="ECO:0000256" key="9">
    <source>
        <dbReference type="PIRNR" id="PIRNR036365"/>
    </source>
</evidence>
<dbReference type="GO" id="GO:0005576">
    <property type="term" value="C:extracellular region"/>
    <property type="evidence" value="ECO:0007669"/>
    <property type="project" value="UniProtKB-SubCell"/>
</dbReference>
<dbReference type="SUPFAM" id="SSF55486">
    <property type="entry name" value="Metalloproteases ('zincins'), catalytic domain"/>
    <property type="match status" value="1"/>
</dbReference>
<dbReference type="Gene3D" id="3.40.390.10">
    <property type="entry name" value="Collagenase (Catalytic Domain)"/>
    <property type="match status" value="1"/>
</dbReference>